<dbReference type="InterPro" id="IPR036388">
    <property type="entry name" value="WH-like_DNA-bd_sf"/>
</dbReference>
<dbReference type="PANTHER" id="PTHR43252">
    <property type="entry name" value="TRANSCRIPTIONAL REGULATOR YQJI"/>
    <property type="match status" value="1"/>
</dbReference>
<name>A0A3N1XQA5_9FIRM</name>
<evidence type="ECO:0000259" key="1">
    <source>
        <dbReference type="Pfam" id="PF03551"/>
    </source>
</evidence>
<dbReference type="RefSeq" id="WP_123608949.1">
    <property type="nucleotide sequence ID" value="NZ_RJVG01000004.1"/>
</dbReference>
<organism evidence="2 3">
    <name type="scientific">Mobilisporobacter senegalensis</name>
    <dbReference type="NCBI Taxonomy" id="1329262"/>
    <lineage>
        <taxon>Bacteria</taxon>
        <taxon>Bacillati</taxon>
        <taxon>Bacillota</taxon>
        <taxon>Clostridia</taxon>
        <taxon>Lachnospirales</taxon>
        <taxon>Lachnospiraceae</taxon>
        <taxon>Mobilisporobacter</taxon>
    </lineage>
</organism>
<dbReference type="InterPro" id="IPR005149">
    <property type="entry name" value="Tscrpt_reg_PadR_N"/>
</dbReference>
<sequence>MTRLLVLGILDVQPMSGYDIQQTLQMTDAERWGGVLIGSIYHALKKMEQEGYVEITSIEQTGHRQKAVYAITESGRSYLQTLIKDSLKVSSVLYPSTLYSGLSFYEKLSTNECRKALEEQRTALTAEYAAVKSGFEAKDTAMQHKIPPMVLLIMDNMFSIIKQQQNFVDKALALLEMEH</sequence>
<dbReference type="PANTHER" id="PTHR43252:SF2">
    <property type="entry name" value="TRANSCRIPTION REGULATOR, PADR-LIKE FAMILY"/>
    <property type="match status" value="1"/>
</dbReference>
<comment type="caution">
    <text evidence="2">The sequence shown here is derived from an EMBL/GenBank/DDBJ whole genome shotgun (WGS) entry which is preliminary data.</text>
</comment>
<evidence type="ECO:0000313" key="3">
    <source>
        <dbReference type="Proteomes" id="UP000273083"/>
    </source>
</evidence>
<evidence type="ECO:0000313" key="2">
    <source>
        <dbReference type="EMBL" id="ROR28438.1"/>
    </source>
</evidence>
<reference evidence="2 3" key="1">
    <citation type="submission" date="2018-11" db="EMBL/GenBank/DDBJ databases">
        <title>Genomic Encyclopedia of Type Strains, Phase IV (KMG-IV): sequencing the most valuable type-strain genomes for metagenomic binning, comparative biology and taxonomic classification.</title>
        <authorList>
            <person name="Goeker M."/>
        </authorList>
    </citation>
    <scope>NUCLEOTIDE SEQUENCE [LARGE SCALE GENOMIC DNA]</scope>
    <source>
        <strain evidence="2 3">DSM 26537</strain>
    </source>
</reference>
<proteinExistence type="predicted"/>
<accession>A0A3N1XQA5</accession>
<dbReference type="Gene3D" id="1.10.10.10">
    <property type="entry name" value="Winged helix-like DNA-binding domain superfamily/Winged helix DNA-binding domain"/>
    <property type="match status" value="1"/>
</dbReference>
<dbReference type="SUPFAM" id="SSF46785">
    <property type="entry name" value="Winged helix' DNA-binding domain"/>
    <property type="match status" value="1"/>
</dbReference>
<dbReference type="AlphaFoldDB" id="A0A3N1XQA5"/>
<dbReference type="OrthoDB" id="9808762at2"/>
<keyword evidence="3" id="KW-1185">Reference proteome</keyword>
<dbReference type="Proteomes" id="UP000273083">
    <property type="component" value="Unassembled WGS sequence"/>
</dbReference>
<dbReference type="InterPro" id="IPR036390">
    <property type="entry name" value="WH_DNA-bd_sf"/>
</dbReference>
<gene>
    <name evidence="2" type="ORF">EDD66_10420</name>
</gene>
<protein>
    <submittedName>
        <fullName evidence="2">PadR family transcriptional regulator</fullName>
    </submittedName>
</protein>
<dbReference type="Pfam" id="PF03551">
    <property type="entry name" value="PadR"/>
    <property type="match status" value="1"/>
</dbReference>
<feature type="domain" description="Transcription regulator PadR N-terminal" evidence="1">
    <location>
        <begin position="6"/>
        <end position="80"/>
    </location>
</feature>
<dbReference type="EMBL" id="RJVG01000004">
    <property type="protein sequence ID" value="ROR28438.1"/>
    <property type="molecule type" value="Genomic_DNA"/>
</dbReference>